<protein>
    <recommendedName>
        <fullName evidence="2">AMP-dependent synthetase/ligase domain-containing protein</fullName>
    </recommendedName>
</protein>
<evidence type="ECO:0000256" key="1">
    <source>
        <dbReference type="ARBA" id="ARBA00006432"/>
    </source>
</evidence>
<dbReference type="EMBL" id="BPWL01000010">
    <property type="protein sequence ID" value="GJJ14458.1"/>
    <property type="molecule type" value="Genomic_DNA"/>
</dbReference>
<dbReference type="SUPFAM" id="SSF56801">
    <property type="entry name" value="Acetyl-CoA synthetase-like"/>
    <property type="match status" value="1"/>
</dbReference>
<evidence type="ECO:0000259" key="2">
    <source>
        <dbReference type="Pfam" id="PF00501"/>
    </source>
</evidence>
<evidence type="ECO:0000313" key="3">
    <source>
        <dbReference type="EMBL" id="GJJ14458.1"/>
    </source>
</evidence>
<sequence>MARFNSHVSFIQTHATNFPQRLAFKLPQFEIDDGKPHRKIIGWTEITYEKFYRDIVQCGGYWLQTLQCPPRSVIGLWMSGMLYRDFVHLFGLTRAGLIPQVLNLRINSVEIATTYFKQSNIEHIIYAPTAPIDPLRDHFQTHEIIDIEQTYSQQGEFTVPELNEEDGNDTIFIYHTSGSTAGQPKLIPYLRRWIDGNSRKPLFGLPDGKETGIALNGVVHLSQFSISLQQFRNSACLVLVPWLDFTGEELVQIITECKANALYQLTPFLTAILQRAMTKKDLAAALQSLSFIPYGGGVCGENERRWAKENNVPIMNIYGGTEIGMAMMSGSDTTILHPLVYPGLVYEFRSLNPDDAKENDSNRLVEMVLAPSSLDCPHPSLCDPIDGYYHTRDVFQQVTPDGFKFRGRLEDFIKMKYGEACDTIYIETQVMLSCKDLVSACVVVGTGKPSPVLLVELLEDTVNPAPLKENIGKKVELINEDGFTHERIRPSDIIIVRSGSLPRTGKGTIKRAEAEQLFQQSIDVLFDE</sequence>
<feature type="domain" description="AMP-dependent synthetase/ligase" evidence="2">
    <location>
        <begin position="36"/>
        <end position="329"/>
    </location>
</feature>
<dbReference type="InterPro" id="IPR000873">
    <property type="entry name" value="AMP-dep_synth/lig_dom"/>
</dbReference>
<dbReference type="InterPro" id="IPR042099">
    <property type="entry name" value="ANL_N_sf"/>
</dbReference>
<dbReference type="PANTHER" id="PTHR43201:SF8">
    <property type="entry name" value="ACYL-COA SYNTHETASE FAMILY MEMBER 3"/>
    <property type="match status" value="1"/>
</dbReference>
<dbReference type="Proteomes" id="UP001050691">
    <property type="component" value="Unassembled WGS sequence"/>
</dbReference>
<accession>A0AAV5AP53</accession>
<gene>
    <name evidence="3" type="ORF">Clacol_008722</name>
</gene>
<reference evidence="3" key="1">
    <citation type="submission" date="2021-10" db="EMBL/GenBank/DDBJ databases">
        <title>De novo Genome Assembly of Clathrus columnatus (Basidiomycota, Fungi) Using Illumina and Nanopore Sequence Data.</title>
        <authorList>
            <person name="Ogiso-Tanaka E."/>
            <person name="Itagaki H."/>
            <person name="Hosoya T."/>
            <person name="Hosaka K."/>
        </authorList>
    </citation>
    <scope>NUCLEOTIDE SEQUENCE</scope>
    <source>
        <strain evidence="3">MO-923</strain>
    </source>
</reference>
<organism evidence="3 4">
    <name type="scientific">Clathrus columnatus</name>
    <dbReference type="NCBI Taxonomy" id="1419009"/>
    <lineage>
        <taxon>Eukaryota</taxon>
        <taxon>Fungi</taxon>
        <taxon>Dikarya</taxon>
        <taxon>Basidiomycota</taxon>
        <taxon>Agaricomycotina</taxon>
        <taxon>Agaricomycetes</taxon>
        <taxon>Phallomycetidae</taxon>
        <taxon>Phallales</taxon>
        <taxon>Clathraceae</taxon>
        <taxon>Clathrus</taxon>
    </lineage>
</organism>
<evidence type="ECO:0000313" key="4">
    <source>
        <dbReference type="Proteomes" id="UP001050691"/>
    </source>
</evidence>
<name>A0AAV5AP53_9AGAM</name>
<dbReference type="Pfam" id="PF23562">
    <property type="entry name" value="AMP-binding_C_3"/>
    <property type="match status" value="1"/>
</dbReference>
<comment type="caution">
    <text evidence="3">The sequence shown here is derived from an EMBL/GenBank/DDBJ whole genome shotgun (WGS) entry which is preliminary data.</text>
</comment>
<dbReference type="Pfam" id="PF00501">
    <property type="entry name" value="AMP-binding"/>
    <property type="match status" value="1"/>
</dbReference>
<dbReference type="GO" id="GO:0006631">
    <property type="term" value="P:fatty acid metabolic process"/>
    <property type="evidence" value="ECO:0007669"/>
    <property type="project" value="TreeGrafter"/>
</dbReference>
<dbReference type="Gene3D" id="3.40.50.12780">
    <property type="entry name" value="N-terminal domain of ligase-like"/>
    <property type="match status" value="1"/>
</dbReference>
<proteinExistence type="inferred from homology"/>
<dbReference type="PANTHER" id="PTHR43201">
    <property type="entry name" value="ACYL-COA SYNTHETASE"/>
    <property type="match status" value="1"/>
</dbReference>
<keyword evidence="4" id="KW-1185">Reference proteome</keyword>
<dbReference type="GO" id="GO:0031956">
    <property type="term" value="F:medium-chain fatty acid-CoA ligase activity"/>
    <property type="evidence" value="ECO:0007669"/>
    <property type="project" value="TreeGrafter"/>
</dbReference>
<dbReference type="AlphaFoldDB" id="A0AAV5AP53"/>
<comment type="similarity">
    <text evidence="1">Belongs to the ATP-dependent AMP-binding enzyme family.</text>
</comment>